<dbReference type="PANTHER" id="PTHR45640">
    <property type="entry name" value="HEAT SHOCK PROTEIN HSP-12.2-RELATED"/>
    <property type="match status" value="1"/>
</dbReference>
<dbReference type="GO" id="GO:0036498">
    <property type="term" value="P:IRE1-mediated unfolded protein response"/>
    <property type="evidence" value="ECO:0007669"/>
    <property type="project" value="TreeGrafter"/>
</dbReference>
<sequence length="143" mass="16019">MSLSPFFDPKSISLGSEMMSRDYIPLFGNTDEQPINGSEITNTDEKFSINLDVSQFKPEELKVNLEGRMLSVQGEHDMTDEHGHSKSSFSRVLLLPEDVDITSVDSNLSENGRLSIEAPKLFPPSSYPGRSNAVEQREQKQIQ</sequence>
<reference evidence="6" key="1">
    <citation type="submission" date="2016-11" db="UniProtKB">
        <authorList>
            <consortium name="WormBaseParasite"/>
        </authorList>
    </citation>
    <scope>IDENTIFICATION</scope>
</reference>
<dbReference type="PANTHER" id="PTHR45640:SF1">
    <property type="entry name" value="HEAT SHOCK PROTEIN HSP-16.1_HSP-16.11-RELATED"/>
    <property type="match status" value="1"/>
</dbReference>
<organism evidence="5 6">
    <name type="scientific">Caenorhabditis tropicalis</name>
    <dbReference type="NCBI Taxonomy" id="1561998"/>
    <lineage>
        <taxon>Eukaryota</taxon>
        <taxon>Metazoa</taxon>
        <taxon>Ecdysozoa</taxon>
        <taxon>Nematoda</taxon>
        <taxon>Chromadorea</taxon>
        <taxon>Rhabditida</taxon>
        <taxon>Rhabditina</taxon>
        <taxon>Rhabditomorpha</taxon>
        <taxon>Rhabditoidea</taxon>
        <taxon>Rhabditidae</taxon>
        <taxon>Peloderinae</taxon>
        <taxon>Caenorhabditis</taxon>
    </lineage>
</organism>
<protein>
    <submittedName>
        <fullName evidence="6">SHSP domain-containing protein</fullName>
    </submittedName>
</protein>
<dbReference type="Proteomes" id="UP000095282">
    <property type="component" value="Unplaced"/>
</dbReference>
<dbReference type="Gene3D" id="2.60.40.790">
    <property type="match status" value="1"/>
</dbReference>
<dbReference type="STRING" id="1561998.A0A1I7UVS3"/>
<dbReference type="AlphaFoldDB" id="A0A1I7UVS3"/>
<comment type="similarity">
    <text evidence="1 2">Belongs to the small heat shock protein (HSP20) family.</text>
</comment>
<dbReference type="GO" id="GO:0051082">
    <property type="term" value="F:unfolded protein binding"/>
    <property type="evidence" value="ECO:0007669"/>
    <property type="project" value="TreeGrafter"/>
</dbReference>
<dbReference type="GO" id="GO:0042026">
    <property type="term" value="P:protein refolding"/>
    <property type="evidence" value="ECO:0007669"/>
    <property type="project" value="TreeGrafter"/>
</dbReference>
<dbReference type="eggNOG" id="KOG3591">
    <property type="taxonomic scope" value="Eukaryota"/>
</dbReference>
<evidence type="ECO:0000259" key="4">
    <source>
        <dbReference type="PROSITE" id="PS01031"/>
    </source>
</evidence>
<dbReference type="WBParaSite" id="Csp11.Scaffold630.g19839.t1">
    <property type="protein sequence ID" value="Csp11.Scaffold630.g19839.t1"/>
    <property type="gene ID" value="Csp11.Scaffold630.g19839"/>
</dbReference>
<name>A0A1I7UVS3_9PELO</name>
<feature type="region of interest" description="Disordered" evidence="3">
    <location>
        <begin position="108"/>
        <end position="143"/>
    </location>
</feature>
<dbReference type="GO" id="GO:0005634">
    <property type="term" value="C:nucleus"/>
    <property type="evidence" value="ECO:0007669"/>
    <property type="project" value="TreeGrafter"/>
</dbReference>
<dbReference type="GO" id="GO:0009408">
    <property type="term" value="P:response to heat"/>
    <property type="evidence" value="ECO:0007669"/>
    <property type="project" value="TreeGrafter"/>
</dbReference>
<dbReference type="Pfam" id="PF00011">
    <property type="entry name" value="HSP20"/>
    <property type="match status" value="1"/>
</dbReference>
<dbReference type="PRINTS" id="PR00299">
    <property type="entry name" value="ACRYSTALLIN"/>
</dbReference>
<keyword evidence="5" id="KW-1185">Reference proteome</keyword>
<evidence type="ECO:0000313" key="5">
    <source>
        <dbReference type="Proteomes" id="UP000095282"/>
    </source>
</evidence>
<dbReference type="PROSITE" id="PS01031">
    <property type="entry name" value="SHSP"/>
    <property type="match status" value="1"/>
</dbReference>
<dbReference type="CDD" id="cd06526">
    <property type="entry name" value="metazoan_ACD"/>
    <property type="match status" value="1"/>
</dbReference>
<proteinExistence type="inferred from homology"/>
<dbReference type="InterPro" id="IPR008978">
    <property type="entry name" value="HSP20-like_chaperone"/>
</dbReference>
<dbReference type="InterPro" id="IPR002068">
    <property type="entry name" value="A-crystallin/Hsp20_dom"/>
</dbReference>
<feature type="domain" description="SHSP" evidence="4">
    <location>
        <begin position="26"/>
        <end position="137"/>
    </location>
</feature>
<evidence type="ECO:0000313" key="6">
    <source>
        <dbReference type="WBParaSite" id="Csp11.Scaffold630.g19839.t1"/>
    </source>
</evidence>
<dbReference type="GO" id="GO:0005737">
    <property type="term" value="C:cytoplasm"/>
    <property type="evidence" value="ECO:0007669"/>
    <property type="project" value="TreeGrafter"/>
</dbReference>
<evidence type="ECO:0000256" key="3">
    <source>
        <dbReference type="SAM" id="MobiDB-lite"/>
    </source>
</evidence>
<evidence type="ECO:0000256" key="1">
    <source>
        <dbReference type="PROSITE-ProRule" id="PRU00285"/>
    </source>
</evidence>
<accession>A0A1I7UVS3</accession>
<dbReference type="SUPFAM" id="SSF49764">
    <property type="entry name" value="HSP20-like chaperones"/>
    <property type="match status" value="1"/>
</dbReference>
<dbReference type="InterPro" id="IPR001436">
    <property type="entry name" value="Alpha-crystallin/sHSP_animal"/>
</dbReference>
<evidence type="ECO:0000256" key="2">
    <source>
        <dbReference type="RuleBase" id="RU003616"/>
    </source>
</evidence>